<keyword evidence="2" id="KW-0456">Lyase</keyword>
<proteinExistence type="inferred from homology"/>
<dbReference type="PANTHER" id="PTHR30272:SF1">
    <property type="entry name" value="3-HYDROXYACYL-[ACYL-CARRIER-PROTEIN] DEHYDRATASE"/>
    <property type="match status" value="1"/>
</dbReference>
<evidence type="ECO:0000256" key="1">
    <source>
        <dbReference type="ARBA" id="ARBA00009174"/>
    </source>
</evidence>
<feature type="region of interest" description="Disordered" evidence="3">
    <location>
        <begin position="152"/>
        <end position="193"/>
    </location>
</feature>
<dbReference type="PANTHER" id="PTHR30272">
    <property type="entry name" value="3-HYDROXYACYL-[ACYL-CARRIER-PROTEIN] DEHYDRATASE"/>
    <property type="match status" value="1"/>
</dbReference>
<comment type="similarity">
    <text evidence="1">Belongs to the thioester dehydratase family. FabZ subfamily.</text>
</comment>
<name>G2NXA6_STRV4</name>
<protein>
    <submittedName>
        <fullName evidence="4">Beta-hydroxyacyl-(Acyl-carrier-protein) dehydratase FabA/FabZ</fullName>
    </submittedName>
</protein>
<dbReference type="Gene3D" id="3.10.129.10">
    <property type="entry name" value="Hotdog Thioesterase"/>
    <property type="match status" value="1"/>
</dbReference>
<accession>G2NXA6</accession>
<dbReference type="InterPro" id="IPR029069">
    <property type="entry name" value="HotDog_dom_sf"/>
</dbReference>
<evidence type="ECO:0000256" key="3">
    <source>
        <dbReference type="SAM" id="MobiDB-lite"/>
    </source>
</evidence>
<keyword evidence="5" id="KW-1185">Reference proteome</keyword>
<dbReference type="EMBL" id="CP002994">
    <property type="protein sequence ID" value="AEM87509.1"/>
    <property type="molecule type" value="Genomic_DNA"/>
</dbReference>
<evidence type="ECO:0000313" key="5">
    <source>
        <dbReference type="Proteomes" id="UP000008703"/>
    </source>
</evidence>
<evidence type="ECO:0000256" key="2">
    <source>
        <dbReference type="ARBA" id="ARBA00023239"/>
    </source>
</evidence>
<dbReference type="Pfam" id="PF07977">
    <property type="entry name" value="FabA"/>
    <property type="match status" value="1"/>
</dbReference>
<dbReference type="HOGENOM" id="CLU_078912_2_0_11"/>
<dbReference type="GO" id="GO:0016829">
    <property type="term" value="F:lyase activity"/>
    <property type="evidence" value="ECO:0007669"/>
    <property type="project" value="UniProtKB-KW"/>
</dbReference>
<dbReference type="KEGG" id="svl:Strvi_8187"/>
<dbReference type="Proteomes" id="UP000008703">
    <property type="component" value="Chromosome"/>
</dbReference>
<feature type="compositionally biased region" description="Pro residues" evidence="3">
    <location>
        <begin position="180"/>
        <end position="193"/>
    </location>
</feature>
<dbReference type="CDD" id="cd01288">
    <property type="entry name" value="FabZ"/>
    <property type="match status" value="1"/>
</dbReference>
<dbReference type="RefSeq" id="WP_014060974.1">
    <property type="nucleotide sequence ID" value="NC_015957.1"/>
</dbReference>
<dbReference type="SUPFAM" id="SSF54637">
    <property type="entry name" value="Thioesterase/thiol ester dehydrase-isomerase"/>
    <property type="match status" value="1"/>
</dbReference>
<dbReference type="eggNOG" id="COG0764">
    <property type="taxonomic scope" value="Bacteria"/>
</dbReference>
<gene>
    <name evidence="4" type="ORF">Strvi_8187</name>
</gene>
<dbReference type="InterPro" id="IPR013114">
    <property type="entry name" value="FabA_FabZ"/>
</dbReference>
<reference evidence="4" key="1">
    <citation type="submission" date="2011-08" db="EMBL/GenBank/DDBJ databases">
        <title>Complete sequence of chromosome of Streptomyces violaceusniger Tu 4113.</title>
        <authorList>
            <consortium name="US DOE Joint Genome Institute"/>
            <person name="Lucas S."/>
            <person name="Han J."/>
            <person name="Lapidus A."/>
            <person name="Cheng J.-F."/>
            <person name="Goodwin L."/>
            <person name="Pitluck S."/>
            <person name="Peters L."/>
            <person name="Ivanova N."/>
            <person name="Daligault H."/>
            <person name="Detter J.C."/>
            <person name="Han C."/>
            <person name="Tapia R."/>
            <person name="Land M."/>
            <person name="Hauser L."/>
            <person name="Kyrpides N."/>
            <person name="Ivanova N."/>
            <person name="Pagani I."/>
            <person name="Hagen A."/>
            <person name="Katz L."/>
            <person name="Fiedler H.-P."/>
            <person name="Keasling J."/>
            <person name="Fortman J."/>
            <person name="Woyke T."/>
        </authorList>
    </citation>
    <scope>NUCLEOTIDE SEQUENCE [LARGE SCALE GENOMIC DNA]</scope>
    <source>
        <strain evidence="4">Tu 4113</strain>
    </source>
</reference>
<organism evidence="4 5">
    <name type="scientific">Streptomyces violaceusniger (strain Tu 4113)</name>
    <dbReference type="NCBI Taxonomy" id="653045"/>
    <lineage>
        <taxon>Bacteria</taxon>
        <taxon>Bacillati</taxon>
        <taxon>Actinomycetota</taxon>
        <taxon>Actinomycetes</taxon>
        <taxon>Kitasatosporales</taxon>
        <taxon>Streptomycetaceae</taxon>
        <taxon>Streptomyces</taxon>
        <taxon>Streptomyces violaceusniger group</taxon>
    </lineage>
</organism>
<sequence length="193" mass="20986">MITVDEIKRVLPHRYPMLLVDRVTDLVPGERARGLKAVTCNEPWYEGMPDTASAEDYHYPWTVLIESWCHVAGVLVAWDRPNPDVRTGKAMLLGGITDAEFHRPVVPGDVVEHHVRLARQVGETFVFEGESLVGKETVLTIGRLTMTMRPASDLDASPVTASSVTGPPATDPPVTDSPVAAPPVPDPPVPDPL</sequence>
<evidence type="ECO:0000313" key="4">
    <source>
        <dbReference type="EMBL" id="AEM87509.1"/>
    </source>
</evidence>
<dbReference type="AlphaFoldDB" id="G2NXA6"/>